<reference evidence="1" key="1">
    <citation type="journal article" date="2021" name="Proc. Natl. Acad. Sci. U.S.A.">
        <title>A Catalog of Tens of Thousands of Viruses from Human Metagenomes Reveals Hidden Associations with Chronic Diseases.</title>
        <authorList>
            <person name="Tisza M.J."/>
            <person name="Buck C.B."/>
        </authorList>
    </citation>
    <scope>NUCLEOTIDE SEQUENCE</scope>
    <source>
        <strain evidence="1">Ctnpt50</strain>
    </source>
</reference>
<organism evidence="1">
    <name type="scientific">Siphoviridae sp. ctnpt50</name>
    <dbReference type="NCBI Taxonomy" id="2827941"/>
    <lineage>
        <taxon>Viruses</taxon>
        <taxon>Duplodnaviria</taxon>
        <taxon>Heunggongvirae</taxon>
        <taxon>Uroviricota</taxon>
        <taxon>Caudoviricetes</taxon>
    </lineage>
</organism>
<protein>
    <submittedName>
        <fullName evidence="1">Uncharacterized protein</fullName>
    </submittedName>
</protein>
<accession>A0A8S5SE16</accession>
<sequence length="186" mass="20425">MLEECLSTVTVSSLTGEVKDVGIDEGVRFSGEKKPEIVGETGEEVFHCRYLLSITIEISILIFLGSTGVPSFLCCKVFVGRIEVEVVFFSFFRDDGRNIGDCRTIHKCLCALVLCVPDKTDFINTEVDFGDIFDSVFLLGIEEITEHHIRCCSFLVAVDNLLLGSGDCAVDVDGLNLPTLTNEVES</sequence>
<dbReference type="EMBL" id="BK032577">
    <property type="protein sequence ID" value="DAF48938.1"/>
    <property type="molecule type" value="Genomic_DNA"/>
</dbReference>
<proteinExistence type="predicted"/>
<evidence type="ECO:0000313" key="1">
    <source>
        <dbReference type="EMBL" id="DAF48938.1"/>
    </source>
</evidence>
<name>A0A8S5SE16_9CAUD</name>